<name>A0A177FK56_9EURO</name>
<dbReference type="GO" id="GO:0006506">
    <property type="term" value="P:GPI anchor biosynthetic process"/>
    <property type="evidence" value="ECO:0007669"/>
    <property type="project" value="InterPro"/>
</dbReference>
<dbReference type="Proteomes" id="UP000077002">
    <property type="component" value="Unassembled WGS sequence"/>
</dbReference>
<evidence type="ECO:0000313" key="3">
    <source>
        <dbReference type="EMBL" id="OAG44086.1"/>
    </source>
</evidence>
<dbReference type="GO" id="GO:0005783">
    <property type="term" value="C:endoplasmic reticulum"/>
    <property type="evidence" value="ECO:0007669"/>
    <property type="project" value="TreeGrafter"/>
</dbReference>
<dbReference type="InterPro" id="IPR033308">
    <property type="entry name" value="PGAP5/Cdc1/Ted1"/>
</dbReference>
<keyword evidence="1 2" id="KW-0472">Membrane</keyword>
<feature type="transmembrane region" description="Helical" evidence="2">
    <location>
        <begin position="502"/>
        <end position="522"/>
    </location>
</feature>
<dbReference type="PANTHER" id="PTHR13315">
    <property type="entry name" value="METALLO PHOSPHOESTERASE RELATED"/>
    <property type="match status" value="1"/>
</dbReference>
<keyword evidence="2" id="KW-0812">Transmembrane</keyword>
<dbReference type="InterPro" id="IPR029052">
    <property type="entry name" value="Metallo-depent_PP-like"/>
</dbReference>
<dbReference type="SUPFAM" id="SSF56300">
    <property type="entry name" value="Metallo-dependent phosphatases"/>
    <property type="match status" value="1"/>
</dbReference>
<dbReference type="GeneID" id="34596721"/>
<proteinExistence type="predicted"/>
<dbReference type="GO" id="GO:0016020">
    <property type="term" value="C:membrane"/>
    <property type="evidence" value="ECO:0007669"/>
    <property type="project" value="GOC"/>
</dbReference>
<dbReference type="OrthoDB" id="9984693at2759"/>
<dbReference type="EMBL" id="LVKK01000006">
    <property type="protein sequence ID" value="OAG44086.1"/>
    <property type="molecule type" value="Genomic_DNA"/>
</dbReference>
<accession>A0A177FK56</accession>
<evidence type="ECO:0000313" key="4">
    <source>
        <dbReference type="Proteomes" id="UP000077002"/>
    </source>
</evidence>
<gene>
    <name evidence="3" type="ORF">AYO21_01543</name>
</gene>
<sequence length="549" mass="62638">MYIYGLADKLLRLLTPIAICLTTYLYLYPIFHGCAFPSRDLSSVTALTETLNQHWSPWPDLDAHSDHPHIPFRLLALADPQLEGDSSLPRPEDGLLPRLRQHWAQLSTEEPQYWLSSAYEIVQEVVFKNLPEALQTLRKRLDLFGNDYYLGHIYRTLHWWTKPTHVAVLGDLIGSQWVTDEEFAWRGWRFWNRVFAGARKVEEDVTSLYNQEQGAIFEMDDADWKHRIINIAGNHDIGYAGDVSRQRMDRFEKVFGRANWDVRFRYPHRSSPNTSIETETQPSLHLIVLNSLVLDSPALSEEVQAETFGYLNDLISHRLRPVEDSSSFTLLLTHLPLHKKEGVCVDPPFFDYWGDDDGGGVYKPHGVREQNHLSEQTSHRGTLQALFGMSGDIGVPAQGKGRKGLILTGHDHEGCDVWHFIPSGSTMATSADGTGENQQTSWDSCKWRDANHRNAHTGIREITLRSMMGDYGGNAGLLSAWFEDDVGEWRYRIQTCGLNIKLWWAVHVVDLVVLCLFGVGLCHRLQRIVRTPSAERPVVSESKSENPFR</sequence>
<feature type="transmembrane region" description="Helical" evidence="2">
    <location>
        <begin position="12"/>
        <end position="31"/>
    </location>
</feature>
<evidence type="ECO:0000256" key="2">
    <source>
        <dbReference type="SAM" id="Phobius"/>
    </source>
</evidence>
<keyword evidence="2" id="KW-1133">Transmembrane helix</keyword>
<keyword evidence="4" id="KW-1185">Reference proteome</keyword>
<comment type="caution">
    <text evidence="3">The sequence shown here is derived from an EMBL/GenBank/DDBJ whole genome shotgun (WGS) entry which is preliminary data.</text>
</comment>
<organism evidence="3 4">
    <name type="scientific">Fonsecaea monophora</name>
    <dbReference type="NCBI Taxonomy" id="254056"/>
    <lineage>
        <taxon>Eukaryota</taxon>
        <taxon>Fungi</taxon>
        <taxon>Dikarya</taxon>
        <taxon>Ascomycota</taxon>
        <taxon>Pezizomycotina</taxon>
        <taxon>Eurotiomycetes</taxon>
        <taxon>Chaetothyriomycetidae</taxon>
        <taxon>Chaetothyriales</taxon>
        <taxon>Herpotrichiellaceae</taxon>
        <taxon>Fonsecaea</taxon>
    </lineage>
</organism>
<evidence type="ECO:0000256" key="1">
    <source>
        <dbReference type="ARBA" id="ARBA00023136"/>
    </source>
</evidence>
<dbReference type="PANTHER" id="PTHR13315:SF1">
    <property type="entry name" value="PROTEIN TED1"/>
    <property type="match status" value="1"/>
</dbReference>
<dbReference type="AlphaFoldDB" id="A0A177FK56"/>
<protein>
    <recommendedName>
        <fullName evidence="5">Calcineurin-like phosphoesterase domain-containing protein</fullName>
    </recommendedName>
</protein>
<reference evidence="3 4" key="1">
    <citation type="submission" date="2016-03" db="EMBL/GenBank/DDBJ databases">
        <title>Draft genome sequence of the Fonsecaea monophora CBS 269.37.</title>
        <authorList>
            <person name="Bombassaro A."/>
            <person name="Vinicius W.A."/>
            <person name="De Hoog S."/>
            <person name="Sun J."/>
            <person name="Souza E.M."/>
            <person name="Raittz R.T."/>
            <person name="Costa F."/>
            <person name="Leao A.C."/>
            <person name="Tadra-Sfeir M.Z."/>
            <person name="Baura V."/>
            <person name="Balsanelli E."/>
            <person name="Pedrosa F.O."/>
            <person name="Moreno L.F."/>
            <person name="Steffens M.B."/>
            <person name="Xi L."/>
            <person name="Bocca A.L."/>
            <person name="Felipe M.S."/>
            <person name="Teixeira M."/>
            <person name="Telles Filho F.Q."/>
            <person name="Azevedo C.M."/>
            <person name="Gomes R."/>
            <person name="Vicente V.A."/>
        </authorList>
    </citation>
    <scope>NUCLEOTIDE SEQUENCE [LARGE SCALE GENOMIC DNA]</scope>
    <source>
        <strain evidence="3 4">CBS 269.37</strain>
    </source>
</reference>
<dbReference type="RefSeq" id="XP_022516038.1">
    <property type="nucleotide sequence ID" value="XM_022651525.1"/>
</dbReference>
<evidence type="ECO:0008006" key="5">
    <source>
        <dbReference type="Google" id="ProtNLM"/>
    </source>
</evidence>